<feature type="transmembrane region" description="Helical" evidence="6">
    <location>
        <begin position="343"/>
        <end position="364"/>
    </location>
</feature>
<dbReference type="PANTHER" id="PTHR46630">
    <property type="entry name" value="TETRATRICOPEPTIDE REPEAT PROTEIN 29"/>
    <property type="match status" value="1"/>
</dbReference>
<comment type="similarity">
    <text evidence="5">Belongs to the Rap family.</text>
</comment>
<dbReference type="GO" id="GO:0006355">
    <property type="term" value="P:regulation of DNA-templated transcription"/>
    <property type="evidence" value="ECO:0007669"/>
    <property type="project" value="InterPro"/>
</dbReference>
<dbReference type="EMBL" id="JACDZE010000001">
    <property type="protein sequence ID" value="MBA5629165.1"/>
    <property type="molecule type" value="Genomic_DNA"/>
</dbReference>
<protein>
    <recommendedName>
        <fullName evidence="7">HTH luxR-type domain-containing protein</fullName>
    </recommendedName>
</protein>
<name>A0A838ZQ61_9FLAO</name>
<comment type="subcellular location">
    <subcellularLocation>
        <location evidence="1">Cytoplasm</location>
    </subcellularLocation>
</comment>
<comment type="caution">
    <text evidence="8">The sequence shown here is derived from an EMBL/GenBank/DDBJ whole genome shotgun (WGS) entry which is preliminary data.</text>
</comment>
<keyword evidence="3" id="KW-0677">Repeat</keyword>
<dbReference type="InterPro" id="IPR051476">
    <property type="entry name" value="Bac_ResReg_Asp_Phosphatase"/>
</dbReference>
<evidence type="ECO:0000256" key="3">
    <source>
        <dbReference type="ARBA" id="ARBA00022737"/>
    </source>
</evidence>
<dbReference type="PANTHER" id="PTHR46630:SF1">
    <property type="entry name" value="TETRATRICOPEPTIDE REPEAT PROTEIN 29"/>
    <property type="match status" value="1"/>
</dbReference>
<proteinExistence type="inferred from homology"/>
<dbReference type="InterPro" id="IPR036388">
    <property type="entry name" value="WH-like_DNA-bd_sf"/>
</dbReference>
<dbReference type="AlphaFoldDB" id="A0A838ZQ61"/>
<gene>
    <name evidence="8" type="ORF">HU137_05195</name>
</gene>
<keyword evidence="9" id="KW-1185">Reference proteome</keyword>
<dbReference type="GO" id="GO:0005737">
    <property type="term" value="C:cytoplasm"/>
    <property type="evidence" value="ECO:0007669"/>
    <property type="project" value="UniProtKB-SubCell"/>
</dbReference>
<evidence type="ECO:0000313" key="8">
    <source>
        <dbReference type="EMBL" id="MBA5629165.1"/>
    </source>
</evidence>
<organism evidence="8 9">
    <name type="scientific">Moheibacter lacus</name>
    <dbReference type="NCBI Taxonomy" id="2745851"/>
    <lineage>
        <taxon>Bacteria</taxon>
        <taxon>Pseudomonadati</taxon>
        <taxon>Bacteroidota</taxon>
        <taxon>Flavobacteriia</taxon>
        <taxon>Flavobacteriales</taxon>
        <taxon>Weeksellaceae</taxon>
        <taxon>Moheibacter</taxon>
    </lineage>
</organism>
<keyword evidence="6" id="KW-1133">Transmembrane helix</keyword>
<evidence type="ECO:0000256" key="6">
    <source>
        <dbReference type="SAM" id="Phobius"/>
    </source>
</evidence>
<keyword evidence="4" id="KW-0802">TPR repeat</keyword>
<dbReference type="SUPFAM" id="SSF81901">
    <property type="entry name" value="HCP-like"/>
    <property type="match status" value="1"/>
</dbReference>
<evidence type="ECO:0000256" key="5">
    <source>
        <dbReference type="ARBA" id="ARBA00038253"/>
    </source>
</evidence>
<dbReference type="InterPro" id="IPR000792">
    <property type="entry name" value="Tscrpt_reg_LuxR_C"/>
</dbReference>
<dbReference type="SUPFAM" id="SSF46894">
    <property type="entry name" value="C-terminal effector domain of the bipartite response regulators"/>
    <property type="match status" value="1"/>
</dbReference>
<feature type="domain" description="HTH luxR-type" evidence="7">
    <location>
        <begin position="422"/>
        <end position="479"/>
    </location>
</feature>
<dbReference type="Gene3D" id="1.10.10.10">
    <property type="entry name" value="Winged helix-like DNA-binding domain superfamily/Winged helix DNA-binding domain"/>
    <property type="match status" value="1"/>
</dbReference>
<dbReference type="RefSeq" id="WP_182042731.1">
    <property type="nucleotide sequence ID" value="NZ_JACDZE010000001.1"/>
</dbReference>
<accession>A0A838ZQ61</accession>
<dbReference type="GO" id="GO:0003677">
    <property type="term" value="F:DNA binding"/>
    <property type="evidence" value="ECO:0007669"/>
    <property type="project" value="InterPro"/>
</dbReference>
<keyword evidence="6" id="KW-0472">Membrane</keyword>
<reference evidence="8 9" key="1">
    <citation type="submission" date="2020-07" db="EMBL/GenBank/DDBJ databases">
        <title>Moheibacter lacus sp. nov., a member of the family Flavobacteriaceae isolated from freshwater lake sediment.</title>
        <authorList>
            <person name="Liu Y."/>
        </authorList>
    </citation>
    <scope>NUCLEOTIDE SEQUENCE [LARGE SCALE GENOMIC DNA]</scope>
    <source>
        <strain evidence="8 9">BDHS18</strain>
    </source>
</reference>
<evidence type="ECO:0000256" key="1">
    <source>
        <dbReference type="ARBA" id="ARBA00004496"/>
    </source>
</evidence>
<dbReference type="Gene3D" id="1.25.40.10">
    <property type="entry name" value="Tetratricopeptide repeat domain"/>
    <property type="match status" value="1"/>
</dbReference>
<dbReference type="Proteomes" id="UP000552241">
    <property type="component" value="Unassembled WGS sequence"/>
</dbReference>
<evidence type="ECO:0000256" key="2">
    <source>
        <dbReference type="ARBA" id="ARBA00022490"/>
    </source>
</evidence>
<evidence type="ECO:0000259" key="7">
    <source>
        <dbReference type="SMART" id="SM00421"/>
    </source>
</evidence>
<dbReference type="SMART" id="SM00421">
    <property type="entry name" value="HTH_LUXR"/>
    <property type="match status" value="1"/>
</dbReference>
<keyword evidence="6" id="KW-0812">Transmembrane</keyword>
<dbReference type="InterPro" id="IPR016032">
    <property type="entry name" value="Sig_transdc_resp-reg_C-effctor"/>
</dbReference>
<evidence type="ECO:0000313" key="9">
    <source>
        <dbReference type="Proteomes" id="UP000552241"/>
    </source>
</evidence>
<evidence type="ECO:0000256" key="4">
    <source>
        <dbReference type="ARBA" id="ARBA00022803"/>
    </source>
</evidence>
<sequence>MKKGIVLGVAGLLFLGIVQGKSHYFGSILPIFQSDNKEIDSLIVVGDDLYAEEKYDASLAVYNQIIQKSLKENYSKGLVKAYIGSSFIYFNKGQLDVSSRYLVKAKNESYVKTSPEDLYLISFQEALNLHSLGIHREAIKKYLEAIAITERIKDEKEQINMEIGAYVNIGDIYETHEMMDSALYYYKIAFETPEADDLNQFISSVSIAEVFTDLKELDSAKYYLDVAREILPKINSTYTSSVFGRIKGKFHVAEGENEKGILAYKQSLVLADRLKIPKPELYKLLSEAYQNNGEMDLSIQYLKRYVEVNDSLNWVAKRNLKGPLLMIQTDNEKELAKATSNTWYIIVIAVLSISLIVLVMYRLLKKQKLKNLKGKKEKIQLEKKLNNAFEEVAELAKSNSPNFMSRFVEVYPEFYNQLNIEFPDLTAADLKLCALMKLDFSTKEIAEITFSSIRTIQNRKYKLRKKFELSSEENLQIWIQNFHLEAIGQI</sequence>
<dbReference type="InterPro" id="IPR011990">
    <property type="entry name" value="TPR-like_helical_dom_sf"/>
</dbReference>
<keyword evidence="2" id="KW-0963">Cytoplasm</keyword>